<evidence type="ECO:0000259" key="4">
    <source>
        <dbReference type="PROSITE" id="PS50042"/>
    </source>
</evidence>
<dbReference type="AlphaFoldDB" id="A0A0S7BH27"/>
<feature type="domain" description="HTH crp-type" evidence="5">
    <location>
        <begin position="153"/>
        <end position="226"/>
    </location>
</feature>
<dbReference type="InterPro" id="IPR000595">
    <property type="entry name" value="cNMP-bd_dom"/>
</dbReference>
<dbReference type="PANTHER" id="PTHR24567">
    <property type="entry name" value="CRP FAMILY TRANSCRIPTIONAL REGULATORY PROTEIN"/>
    <property type="match status" value="1"/>
</dbReference>
<dbReference type="InterPro" id="IPR036390">
    <property type="entry name" value="WH_DNA-bd_sf"/>
</dbReference>
<evidence type="ECO:0000256" key="3">
    <source>
        <dbReference type="ARBA" id="ARBA00023163"/>
    </source>
</evidence>
<dbReference type="SMART" id="SM00419">
    <property type="entry name" value="HTH_CRP"/>
    <property type="match status" value="1"/>
</dbReference>
<dbReference type="Proteomes" id="UP000055060">
    <property type="component" value="Unassembled WGS sequence"/>
</dbReference>
<protein>
    <submittedName>
        <fullName evidence="6">Transcriptional regulator, Crp/Fnr family</fullName>
    </submittedName>
</protein>
<keyword evidence="3" id="KW-0804">Transcription</keyword>
<reference evidence="6" key="1">
    <citation type="submission" date="2015-07" db="EMBL/GenBank/DDBJ databases">
        <title>Draft Genome Sequences of Anaerolinea thermolimosa IMO-1, Bellilinea caldifistulae GOMI-1, Leptolinea tardivitalis YMTK-2, Levilinea saccharolytica KIBI-1,Longilinea arvoryzae KOME-1, Previously Described as Members of the Anaerolineaceae (Chloroflexi).</title>
        <authorList>
            <person name="Sekiguchi Y."/>
            <person name="Ohashi A."/>
            <person name="Matsuura N."/>
            <person name="Tourlousse M.D."/>
        </authorList>
    </citation>
    <scope>NUCLEOTIDE SEQUENCE [LARGE SCALE GENOMIC DNA]</scope>
    <source>
        <strain evidence="6">KOME-1</strain>
    </source>
</reference>
<evidence type="ECO:0000313" key="7">
    <source>
        <dbReference type="Proteomes" id="UP000055060"/>
    </source>
</evidence>
<dbReference type="GO" id="GO:0005829">
    <property type="term" value="C:cytosol"/>
    <property type="evidence" value="ECO:0007669"/>
    <property type="project" value="TreeGrafter"/>
</dbReference>
<sequence length="240" mass="26373">MAALDSLTRLTERMRSATLFAGLPDAEVQRIAAAAHLKQMPAGEYFFLQGDPAERIYLLVEGRLKLSQSAADGQQALLRVIGAGSLFGAVALAQAKEYPVSAQAAADSQAVYWTPLELMEFVKKSPELAINAMKVMAEHVQEFQDRYLQLATERVERRLARTLLRLAAQTGKKTDAGVLIDLPLTRQDLAEMSGTTLFSVSRILNQWEEQGLVAVGRTKVVVVFPHGLVRIAEDLPVKKE</sequence>
<dbReference type="PROSITE" id="PS50042">
    <property type="entry name" value="CNMP_BINDING_3"/>
    <property type="match status" value="1"/>
</dbReference>
<dbReference type="EMBL" id="DF967972">
    <property type="protein sequence ID" value="GAP13362.1"/>
    <property type="molecule type" value="Genomic_DNA"/>
</dbReference>
<dbReference type="Pfam" id="PF00027">
    <property type="entry name" value="cNMP_binding"/>
    <property type="match status" value="1"/>
</dbReference>
<gene>
    <name evidence="6" type="ORF">LARV_01115</name>
</gene>
<evidence type="ECO:0000313" key="6">
    <source>
        <dbReference type="EMBL" id="GAP13362.1"/>
    </source>
</evidence>
<dbReference type="PROSITE" id="PS51063">
    <property type="entry name" value="HTH_CRP_2"/>
    <property type="match status" value="1"/>
</dbReference>
<dbReference type="RefSeq" id="WP_075072703.1">
    <property type="nucleotide sequence ID" value="NZ_DF967972.1"/>
</dbReference>
<keyword evidence="2" id="KW-0238">DNA-binding</keyword>
<dbReference type="CDD" id="cd00038">
    <property type="entry name" value="CAP_ED"/>
    <property type="match status" value="1"/>
</dbReference>
<dbReference type="GO" id="GO:0003677">
    <property type="term" value="F:DNA binding"/>
    <property type="evidence" value="ECO:0007669"/>
    <property type="project" value="UniProtKB-KW"/>
</dbReference>
<evidence type="ECO:0000259" key="5">
    <source>
        <dbReference type="PROSITE" id="PS51063"/>
    </source>
</evidence>
<dbReference type="SUPFAM" id="SSF46785">
    <property type="entry name" value="Winged helix' DNA-binding domain"/>
    <property type="match status" value="1"/>
</dbReference>
<dbReference type="InterPro" id="IPR036388">
    <property type="entry name" value="WH-like_DNA-bd_sf"/>
</dbReference>
<proteinExistence type="predicted"/>
<dbReference type="InterPro" id="IPR050397">
    <property type="entry name" value="Env_Response_Regulators"/>
</dbReference>
<dbReference type="Gene3D" id="2.60.120.10">
    <property type="entry name" value="Jelly Rolls"/>
    <property type="match status" value="1"/>
</dbReference>
<dbReference type="InterPro" id="IPR014710">
    <property type="entry name" value="RmlC-like_jellyroll"/>
</dbReference>
<name>A0A0S7BH27_9CHLR</name>
<keyword evidence="7" id="KW-1185">Reference proteome</keyword>
<evidence type="ECO:0000256" key="1">
    <source>
        <dbReference type="ARBA" id="ARBA00023015"/>
    </source>
</evidence>
<dbReference type="PRINTS" id="PR00034">
    <property type="entry name" value="HTHCRP"/>
</dbReference>
<dbReference type="SMART" id="SM00100">
    <property type="entry name" value="cNMP"/>
    <property type="match status" value="1"/>
</dbReference>
<dbReference type="Gene3D" id="1.10.10.10">
    <property type="entry name" value="Winged helix-like DNA-binding domain superfamily/Winged helix DNA-binding domain"/>
    <property type="match status" value="1"/>
</dbReference>
<evidence type="ECO:0000256" key="2">
    <source>
        <dbReference type="ARBA" id="ARBA00023125"/>
    </source>
</evidence>
<organism evidence="6">
    <name type="scientific">Longilinea arvoryzae</name>
    <dbReference type="NCBI Taxonomy" id="360412"/>
    <lineage>
        <taxon>Bacteria</taxon>
        <taxon>Bacillati</taxon>
        <taxon>Chloroflexota</taxon>
        <taxon>Anaerolineae</taxon>
        <taxon>Anaerolineales</taxon>
        <taxon>Anaerolineaceae</taxon>
        <taxon>Longilinea</taxon>
    </lineage>
</organism>
<dbReference type="SUPFAM" id="SSF51206">
    <property type="entry name" value="cAMP-binding domain-like"/>
    <property type="match status" value="1"/>
</dbReference>
<dbReference type="CDD" id="cd00092">
    <property type="entry name" value="HTH_CRP"/>
    <property type="match status" value="1"/>
</dbReference>
<feature type="domain" description="Cyclic nucleotide-binding" evidence="4">
    <location>
        <begin position="19"/>
        <end position="113"/>
    </location>
</feature>
<accession>A0A0S7BH27</accession>
<dbReference type="STRING" id="360412.LARV_01115"/>
<dbReference type="InterPro" id="IPR012318">
    <property type="entry name" value="HTH_CRP"/>
</dbReference>
<dbReference type="OrthoDB" id="156829at2"/>
<dbReference type="GO" id="GO:0003700">
    <property type="term" value="F:DNA-binding transcription factor activity"/>
    <property type="evidence" value="ECO:0007669"/>
    <property type="project" value="TreeGrafter"/>
</dbReference>
<dbReference type="Pfam" id="PF13545">
    <property type="entry name" value="HTH_Crp_2"/>
    <property type="match status" value="1"/>
</dbReference>
<keyword evidence="1" id="KW-0805">Transcription regulation</keyword>
<dbReference type="PANTHER" id="PTHR24567:SF28">
    <property type="entry name" value="LISTERIOLYSIN REGULATORY PROTEIN"/>
    <property type="match status" value="1"/>
</dbReference>
<dbReference type="InterPro" id="IPR018490">
    <property type="entry name" value="cNMP-bd_dom_sf"/>
</dbReference>